<dbReference type="InterPro" id="IPR039261">
    <property type="entry name" value="FNR_nucleotide-bd"/>
</dbReference>
<dbReference type="GO" id="GO:0016627">
    <property type="term" value="F:oxidoreductase activity, acting on the CH-CH group of donors"/>
    <property type="evidence" value="ECO:0007669"/>
    <property type="project" value="InterPro"/>
</dbReference>
<dbReference type="GO" id="GO:0005737">
    <property type="term" value="C:cytoplasm"/>
    <property type="evidence" value="ECO:0007669"/>
    <property type="project" value="InterPro"/>
</dbReference>
<accession>A0A9Q0BCU9</accession>
<gene>
    <name evidence="17" type="ORF">J7T54_001216</name>
</gene>
<feature type="transmembrane region" description="Helical" evidence="15">
    <location>
        <begin position="110"/>
        <end position="128"/>
    </location>
</feature>
<evidence type="ECO:0000256" key="10">
    <source>
        <dbReference type="ARBA" id="ARBA00023065"/>
    </source>
</evidence>
<dbReference type="Pfam" id="PF08030">
    <property type="entry name" value="NAD_binding_6"/>
    <property type="match status" value="1"/>
</dbReference>
<organism evidence="17 18">
    <name type="scientific">Emericellopsis cladophorae</name>
    <dbReference type="NCBI Taxonomy" id="2686198"/>
    <lineage>
        <taxon>Eukaryota</taxon>
        <taxon>Fungi</taxon>
        <taxon>Dikarya</taxon>
        <taxon>Ascomycota</taxon>
        <taxon>Pezizomycotina</taxon>
        <taxon>Sordariomycetes</taxon>
        <taxon>Hypocreomycetidae</taxon>
        <taxon>Hypocreales</taxon>
        <taxon>Bionectriaceae</taxon>
        <taxon>Emericellopsis</taxon>
    </lineage>
</organism>
<dbReference type="GO" id="GO:0015677">
    <property type="term" value="P:copper ion import"/>
    <property type="evidence" value="ECO:0007669"/>
    <property type="project" value="TreeGrafter"/>
</dbReference>
<dbReference type="InterPro" id="IPR005720">
    <property type="entry name" value="Dihydroorotate_DH_cat"/>
</dbReference>
<dbReference type="RefSeq" id="XP_051361568.1">
    <property type="nucleotide sequence ID" value="XM_051507274.1"/>
</dbReference>
<evidence type="ECO:0000256" key="4">
    <source>
        <dbReference type="ARBA" id="ARBA00022448"/>
    </source>
</evidence>
<dbReference type="OrthoDB" id="365981at2759"/>
<dbReference type="GO" id="GO:0005886">
    <property type="term" value="C:plasma membrane"/>
    <property type="evidence" value="ECO:0007669"/>
    <property type="project" value="UniProtKB-SubCell"/>
</dbReference>
<dbReference type="InterPro" id="IPR047088">
    <property type="entry name" value="ORC5_C"/>
</dbReference>
<reference evidence="17" key="2">
    <citation type="submission" date="2022-07" db="EMBL/GenBank/DDBJ databases">
        <authorList>
            <person name="Goncalves M.F.M."/>
            <person name="Hilario S."/>
            <person name="Van De Peer Y."/>
            <person name="Esteves A.C."/>
            <person name="Alves A."/>
        </authorList>
    </citation>
    <scope>NUCLEOTIDE SEQUENCE</scope>
    <source>
        <strain evidence="17">MUM 19.33</strain>
    </source>
</reference>
<evidence type="ECO:0000256" key="9">
    <source>
        <dbReference type="ARBA" id="ARBA00023002"/>
    </source>
</evidence>
<dbReference type="Pfam" id="PF13191">
    <property type="entry name" value="AAA_16"/>
    <property type="match status" value="1"/>
</dbReference>
<evidence type="ECO:0000256" key="13">
    <source>
        <dbReference type="ARBA" id="ARBA00048483"/>
    </source>
</evidence>
<feature type="compositionally biased region" description="Basic and acidic residues" evidence="14">
    <location>
        <begin position="475"/>
        <end position="488"/>
    </location>
</feature>
<name>A0A9Q0BCU9_9HYPO</name>
<comment type="caution">
    <text evidence="17">The sequence shown here is derived from an EMBL/GenBank/DDBJ whole genome shotgun (WGS) entry which is preliminary data.</text>
</comment>
<dbReference type="CDD" id="cd06186">
    <property type="entry name" value="NOX_Duox_like_FAD_NADP"/>
    <property type="match status" value="1"/>
</dbReference>
<feature type="transmembrane region" description="Helical" evidence="15">
    <location>
        <begin position="232"/>
        <end position="249"/>
    </location>
</feature>
<comment type="similarity">
    <text evidence="2">Belongs to the ferric reductase (FRE) family.</text>
</comment>
<feature type="transmembrane region" description="Helical" evidence="15">
    <location>
        <begin position="208"/>
        <end position="227"/>
    </location>
</feature>
<dbReference type="InterPro" id="IPR048866">
    <property type="entry name" value="ORC5_lid"/>
</dbReference>
<dbReference type="InterPro" id="IPR013112">
    <property type="entry name" value="FAD-bd_8"/>
</dbReference>
<evidence type="ECO:0000313" key="17">
    <source>
        <dbReference type="EMBL" id="KAI6780712.1"/>
    </source>
</evidence>
<evidence type="ECO:0000256" key="8">
    <source>
        <dbReference type="ARBA" id="ARBA00022989"/>
    </source>
</evidence>
<dbReference type="SFLD" id="SFLDS00052">
    <property type="entry name" value="Ferric_Reductase_Domain"/>
    <property type="match status" value="1"/>
</dbReference>
<evidence type="ECO:0000256" key="6">
    <source>
        <dbReference type="ARBA" id="ARBA00022692"/>
    </source>
</evidence>
<keyword evidence="12" id="KW-0325">Glycoprotein</keyword>
<dbReference type="Gene3D" id="3.20.20.70">
    <property type="entry name" value="Aldolase class I"/>
    <property type="match status" value="1"/>
</dbReference>
<dbReference type="InterPro" id="IPR013130">
    <property type="entry name" value="Fe3_Rdtase_TM_dom"/>
</dbReference>
<dbReference type="EMBL" id="JAGIXG020000029">
    <property type="protein sequence ID" value="KAI6780712.1"/>
    <property type="molecule type" value="Genomic_DNA"/>
</dbReference>
<evidence type="ECO:0000256" key="2">
    <source>
        <dbReference type="ARBA" id="ARBA00006278"/>
    </source>
</evidence>
<dbReference type="SUPFAM" id="SSF52343">
    <property type="entry name" value="Ferredoxin reductase-like, C-terminal NADP-linked domain"/>
    <property type="match status" value="1"/>
</dbReference>
<dbReference type="PANTHER" id="PTHR32361:SF9">
    <property type="entry name" value="FERRIC REDUCTASE TRANSMEMBRANE COMPONENT 3-RELATED"/>
    <property type="match status" value="1"/>
</dbReference>
<dbReference type="InterPro" id="IPR041664">
    <property type="entry name" value="AAA_16"/>
</dbReference>
<dbReference type="GO" id="GO:0006879">
    <property type="term" value="P:intracellular iron ion homeostasis"/>
    <property type="evidence" value="ECO:0007669"/>
    <property type="project" value="TreeGrafter"/>
</dbReference>
<evidence type="ECO:0000256" key="3">
    <source>
        <dbReference type="ARBA" id="ARBA00012668"/>
    </source>
</evidence>
<keyword evidence="5" id="KW-1003">Cell membrane</keyword>
<keyword evidence="11 15" id="KW-0472">Membrane</keyword>
<feature type="domain" description="FAD-binding FR-type" evidence="16">
    <location>
        <begin position="253"/>
        <end position="357"/>
    </location>
</feature>
<dbReference type="GO" id="GO:0052851">
    <property type="term" value="F:ferric-chelate reductase (NADPH) activity"/>
    <property type="evidence" value="ECO:0007669"/>
    <property type="project" value="UniProtKB-EC"/>
</dbReference>
<evidence type="ECO:0000256" key="11">
    <source>
        <dbReference type="ARBA" id="ARBA00023136"/>
    </source>
</evidence>
<reference evidence="17" key="1">
    <citation type="journal article" date="2021" name="J Fungi (Basel)">
        <title>Genomic and Metabolomic Analyses of the Marine Fungus Emericellopsis cladophorae: Insights into Saltwater Adaptability Mechanisms and Its Biosynthetic Potential.</title>
        <authorList>
            <person name="Goncalves M.F.M."/>
            <person name="Hilario S."/>
            <person name="Van de Peer Y."/>
            <person name="Esteves A.C."/>
            <person name="Alves A."/>
        </authorList>
    </citation>
    <scope>NUCLEOTIDE SEQUENCE</scope>
    <source>
        <strain evidence="17">MUM 19.33</strain>
    </source>
</reference>
<sequence length="1226" mass="134078">MAGHDPAFEAMMAIRTKNNHHAMLYFAVITFIQALSTFVLVFAPRWMRVQKQRLTLPTFCAATVCKHVPCLPSVGHTLHVAVCTIANVVLTFAPIDYTNMTTLSNIASRTGWLAMANMAVVVLFSMKINPLYLMGGFTYNRLSILHQFAGYMTIAHVIVHAACYSAYFVSVHRPERLLYEAEVYGMVAGICFLGLDISGAFIRRWWYELFYCLHIAFWIIGVVSLGLHQPEIGKGIIFITITCASLWVLDRLTRFLRLVVCGVSNEVTLTPLTNGGTRVTLKKAPRGAQAGQHCFLWVPAVRRFEMHPFTIANMDSAEFVIASYNGFTKDLHEYAVSHPGAVVQASAEGPYGCPRTPGSIDKLILVAGGSGGSFAFGIGKTHVFAPRPRSVKEIELIWIVRHFSQLSWFAREIADLAGQERVKIHLFVTRGPGVSLRGINSLALSTIASSQDGATEPAFAGEDSKSAASSVGSVDSEKEDLPTTTDERDVPQIHGVSVTFGRPDITGMLRSSVEDLGSDHAVTVMACGPGGLIRAVREATSSCTKPGGPAVSVHYPLGFLNAEGLVYTPHTPCLLSCLRAGSAQVARAGTQSYPDDADKSARDADSITDHDDAPCDSTLNNLGYSPYTLPEYLEILQKLSNTSNSRKCFILSVTGTAPDVRQCYEAIVDAKERIRFPLAMEVNLSCPNIPNSPPVAYTKSALSQFIRALPGDPEIPVGIKVPPYTHAGQYDALKEALLDSGAASRLSFITAVNTLGSCLILEEKNTSDSVRRVSQLFITNTTTTKSAPVLQTYPCRDRQIHTLATLLYPSAAPCRTLTIHGVESTGKSAITASLLASLARPTPNLRYAFVSAAQCITARHLFESIVTSIAEALDWPQEDTAIRCETLAQLDVELVRMLKYPEREDNFRFVLVLDAIDRARDAPSSMLPGLARLSEIIPCLTTAFILTTPLPLRTSSFTPSVHFPPYTKPDYLRILALTPPTEPTHNATMEETLALWPRFCAAVHDALVQSAARSLPSFKRACETLWPRFIAPVEKGTYEAKEFSKLLVAARTHFQDESVLNPSIISVVPSSKPTSTDLSTLLPRTARILLLCAYLASHNAPRHDLTLFSTHHQGGRRRRRVAPTIASNKHRKIARKLLGAHAFVLERMMAIYAAVKSEWTEDPRVAAVDADVGMAMATLTSLRLLTRVGTGDVMDRGGKWRISVGWEIIRGVGRSIGVELDEWLIE</sequence>
<dbReference type="Proteomes" id="UP001055219">
    <property type="component" value="Unassembled WGS sequence"/>
</dbReference>
<dbReference type="Pfam" id="PF21639">
    <property type="entry name" value="ORC5_lid"/>
    <property type="match status" value="1"/>
</dbReference>
<dbReference type="GeneID" id="75827735"/>
<keyword evidence="10" id="KW-0406">Ion transport</keyword>
<keyword evidence="9" id="KW-0560">Oxidoreductase</keyword>
<feature type="compositionally biased region" description="Basic and acidic residues" evidence="14">
    <location>
        <begin position="596"/>
        <end position="613"/>
    </location>
</feature>
<dbReference type="AlphaFoldDB" id="A0A9Q0BCU9"/>
<evidence type="ECO:0000256" key="1">
    <source>
        <dbReference type="ARBA" id="ARBA00004651"/>
    </source>
</evidence>
<evidence type="ECO:0000256" key="5">
    <source>
        <dbReference type="ARBA" id="ARBA00022475"/>
    </source>
</evidence>
<dbReference type="SUPFAM" id="SSF52540">
    <property type="entry name" value="P-loop containing nucleoside triphosphate hydrolases"/>
    <property type="match status" value="1"/>
</dbReference>
<dbReference type="EC" id="1.16.1.9" evidence="3"/>
<dbReference type="PROSITE" id="PS51384">
    <property type="entry name" value="FAD_FR"/>
    <property type="match status" value="1"/>
</dbReference>
<comment type="subcellular location">
    <subcellularLocation>
        <location evidence="1">Cell membrane</location>
        <topology evidence="1">Multi-pass membrane protein</topology>
    </subcellularLocation>
</comment>
<protein>
    <recommendedName>
        <fullName evidence="3">ferric-chelate reductase (NADPH)</fullName>
        <ecNumber evidence="3">1.16.1.9</ecNumber>
    </recommendedName>
</protein>
<dbReference type="InterPro" id="IPR013785">
    <property type="entry name" value="Aldolase_TIM"/>
</dbReference>
<feature type="region of interest" description="Disordered" evidence="14">
    <location>
        <begin position="454"/>
        <end position="488"/>
    </location>
</feature>
<dbReference type="InterPro" id="IPR017938">
    <property type="entry name" value="Riboflavin_synthase-like_b-brl"/>
</dbReference>
<feature type="transmembrane region" description="Helical" evidence="15">
    <location>
        <begin position="148"/>
        <end position="171"/>
    </location>
</feature>
<dbReference type="InterPro" id="IPR051410">
    <property type="entry name" value="Ferric/Cupric_Reductase"/>
</dbReference>
<feature type="transmembrane region" description="Helical" evidence="15">
    <location>
        <begin position="183"/>
        <end position="202"/>
    </location>
</feature>
<dbReference type="Gene3D" id="3.40.50.80">
    <property type="entry name" value="Nucleotide-binding domain of ferredoxin-NADP reductase (FNR) module"/>
    <property type="match status" value="1"/>
</dbReference>
<dbReference type="SUPFAM" id="SSF63380">
    <property type="entry name" value="Riboflavin synthase domain-like"/>
    <property type="match status" value="1"/>
</dbReference>
<dbReference type="Pfam" id="PF08022">
    <property type="entry name" value="FAD_binding_8"/>
    <property type="match status" value="1"/>
</dbReference>
<dbReference type="InterPro" id="IPR013121">
    <property type="entry name" value="Fe_red_NAD-bd_6"/>
</dbReference>
<dbReference type="Pfam" id="PF01794">
    <property type="entry name" value="Ferric_reduct"/>
    <property type="match status" value="1"/>
</dbReference>
<dbReference type="SUPFAM" id="SSF51395">
    <property type="entry name" value="FMN-linked oxidoreductases"/>
    <property type="match status" value="1"/>
</dbReference>
<evidence type="ECO:0000256" key="15">
    <source>
        <dbReference type="SAM" id="Phobius"/>
    </source>
</evidence>
<proteinExistence type="inferred from homology"/>
<evidence type="ECO:0000256" key="12">
    <source>
        <dbReference type="ARBA" id="ARBA00023180"/>
    </source>
</evidence>
<dbReference type="PANTHER" id="PTHR32361">
    <property type="entry name" value="FERRIC/CUPRIC REDUCTASE TRANSMEMBRANE COMPONENT"/>
    <property type="match status" value="1"/>
</dbReference>
<evidence type="ECO:0000259" key="16">
    <source>
        <dbReference type="PROSITE" id="PS51384"/>
    </source>
</evidence>
<dbReference type="GO" id="GO:0006826">
    <property type="term" value="P:iron ion transport"/>
    <property type="evidence" value="ECO:0007669"/>
    <property type="project" value="TreeGrafter"/>
</dbReference>
<evidence type="ECO:0000256" key="14">
    <source>
        <dbReference type="SAM" id="MobiDB-lite"/>
    </source>
</evidence>
<dbReference type="Pfam" id="PF01180">
    <property type="entry name" value="DHO_dh"/>
    <property type="match status" value="1"/>
</dbReference>
<keyword evidence="7" id="KW-0249">Electron transport</keyword>
<keyword evidence="4" id="KW-0813">Transport</keyword>
<keyword evidence="8 15" id="KW-1133">Transmembrane helix</keyword>
<dbReference type="InterPro" id="IPR027417">
    <property type="entry name" value="P-loop_NTPase"/>
</dbReference>
<evidence type="ECO:0000313" key="18">
    <source>
        <dbReference type="Proteomes" id="UP001055219"/>
    </source>
</evidence>
<dbReference type="Gene3D" id="3.40.50.300">
    <property type="entry name" value="P-loop containing nucleotide triphosphate hydrolases"/>
    <property type="match status" value="1"/>
</dbReference>
<feature type="region of interest" description="Disordered" evidence="14">
    <location>
        <begin position="589"/>
        <end position="613"/>
    </location>
</feature>
<dbReference type="Pfam" id="PF14630">
    <property type="entry name" value="ORC5_C"/>
    <property type="match status" value="1"/>
</dbReference>
<feature type="transmembrane region" description="Helical" evidence="15">
    <location>
        <begin position="22"/>
        <end position="43"/>
    </location>
</feature>
<dbReference type="InterPro" id="IPR017927">
    <property type="entry name" value="FAD-bd_FR_type"/>
</dbReference>
<keyword evidence="18" id="KW-1185">Reference proteome</keyword>
<keyword evidence="6 15" id="KW-0812">Transmembrane</keyword>
<evidence type="ECO:0000256" key="7">
    <source>
        <dbReference type="ARBA" id="ARBA00022982"/>
    </source>
</evidence>
<comment type="catalytic activity">
    <reaction evidence="13">
        <text>2 a Fe(II)-siderophore + NADP(+) + H(+) = 2 a Fe(III)-siderophore + NADPH</text>
        <dbReference type="Rhea" id="RHEA:28795"/>
        <dbReference type="Rhea" id="RHEA-COMP:11342"/>
        <dbReference type="Rhea" id="RHEA-COMP:11344"/>
        <dbReference type="ChEBI" id="CHEBI:15378"/>
        <dbReference type="ChEBI" id="CHEBI:29033"/>
        <dbReference type="ChEBI" id="CHEBI:29034"/>
        <dbReference type="ChEBI" id="CHEBI:57783"/>
        <dbReference type="ChEBI" id="CHEBI:58349"/>
        <dbReference type="EC" id="1.16.1.9"/>
    </reaction>
</comment>
<dbReference type="SFLD" id="SFLDG01168">
    <property type="entry name" value="Ferric_reductase_subgroup_(FRE"/>
    <property type="match status" value="1"/>
</dbReference>